<comment type="subunit">
    <text evidence="5">Tightly associated with the cellulose synthase catalytic subunit.</text>
</comment>
<keyword evidence="16" id="KW-0808">Transferase</keyword>
<dbReference type="PANTHER" id="PTHR39083:SF1">
    <property type="entry name" value="CYCLIC DI-GMP-BINDING PROTEIN"/>
    <property type="match status" value="1"/>
</dbReference>
<comment type="pathway">
    <text evidence="3">Glycan metabolism; bacterial cellulose biosynthesis.</text>
</comment>
<dbReference type="PRINTS" id="PR01440">
    <property type="entry name" value="CELLSNTHASEB"/>
</dbReference>
<feature type="transmembrane region" description="Helical" evidence="15">
    <location>
        <begin position="763"/>
        <end position="782"/>
    </location>
</feature>
<comment type="function">
    <text evidence="1">Binds the cellulose synthase activator, bis-(3'-5') cyclic diguanylic acid (c-di-GMP).</text>
</comment>
<protein>
    <recommendedName>
        <fullName evidence="6">Cyclic di-GMP-binding protein</fullName>
    </recommendedName>
    <alternativeName>
        <fullName evidence="14">Cellulose synthase regulatory subunit</fullName>
    </alternativeName>
</protein>
<evidence type="ECO:0000256" key="9">
    <source>
        <dbReference type="ARBA" id="ARBA00022636"/>
    </source>
</evidence>
<gene>
    <name evidence="16" type="ORF">SBA5_220096</name>
</gene>
<dbReference type="Pfam" id="PF03170">
    <property type="entry name" value="BcsB"/>
    <property type="match status" value="1"/>
</dbReference>
<keyword evidence="8" id="KW-0997">Cell inner membrane</keyword>
<reference evidence="17" key="1">
    <citation type="submission" date="2018-02" db="EMBL/GenBank/DDBJ databases">
        <authorList>
            <person name="Hausmann B."/>
        </authorList>
    </citation>
    <scope>NUCLEOTIDE SEQUENCE [LARGE SCALE GENOMIC DNA]</scope>
    <source>
        <strain evidence="17">Peat soil MAG SbA5</strain>
    </source>
</reference>
<evidence type="ECO:0000256" key="3">
    <source>
        <dbReference type="ARBA" id="ARBA00005186"/>
    </source>
</evidence>
<proteinExistence type="inferred from homology"/>
<dbReference type="InterPro" id="IPR003920">
    <property type="entry name" value="Cell_synth_B"/>
</dbReference>
<evidence type="ECO:0000256" key="8">
    <source>
        <dbReference type="ARBA" id="ARBA00022519"/>
    </source>
</evidence>
<dbReference type="GO" id="GO:0006011">
    <property type="term" value="P:UDP-alpha-D-glucose metabolic process"/>
    <property type="evidence" value="ECO:0007669"/>
    <property type="project" value="InterPro"/>
</dbReference>
<evidence type="ECO:0000256" key="11">
    <source>
        <dbReference type="ARBA" id="ARBA00022916"/>
    </source>
</evidence>
<keyword evidence="10 15" id="KW-0812">Transmembrane</keyword>
<keyword evidence="9" id="KW-0973">c-di-GMP</keyword>
<evidence type="ECO:0000256" key="14">
    <source>
        <dbReference type="ARBA" id="ARBA00033444"/>
    </source>
</evidence>
<dbReference type="EMBL" id="OKRB01000078">
    <property type="protein sequence ID" value="SPE19250.1"/>
    <property type="molecule type" value="Genomic_DNA"/>
</dbReference>
<dbReference type="InterPro" id="IPR018513">
    <property type="entry name" value="Cell_synthase_bac"/>
</dbReference>
<dbReference type="Proteomes" id="UP000239735">
    <property type="component" value="Unassembled WGS sequence"/>
</dbReference>
<evidence type="ECO:0000256" key="7">
    <source>
        <dbReference type="ARBA" id="ARBA00022475"/>
    </source>
</evidence>
<dbReference type="PANTHER" id="PTHR39083">
    <property type="entry name" value="CYCLIC DI-GMP-BINDING PROTEIN"/>
    <property type="match status" value="1"/>
</dbReference>
<evidence type="ECO:0000256" key="6">
    <source>
        <dbReference type="ARBA" id="ARBA00021844"/>
    </source>
</evidence>
<dbReference type="GO" id="GO:0005886">
    <property type="term" value="C:plasma membrane"/>
    <property type="evidence" value="ECO:0007669"/>
    <property type="project" value="UniProtKB-SubCell"/>
</dbReference>
<evidence type="ECO:0000313" key="16">
    <source>
        <dbReference type="EMBL" id="SPE19250.1"/>
    </source>
</evidence>
<accession>A0A2N9L7L6</accession>
<dbReference type="GO" id="GO:0016757">
    <property type="term" value="F:glycosyltransferase activity"/>
    <property type="evidence" value="ECO:0007669"/>
    <property type="project" value="UniProtKB-KW"/>
</dbReference>
<comment type="similarity">
    <text evidence="4">Belongs to the AcsB/BcsB family.</text>
</comment>
<dbReference type="GO" id="GO:0030244">
    <property type="term" value="P:cellulose biosynthetic process"/>
    <property type="evidence" value="ECO:0007669"/>
    <property type="project" value="UniProtKB-KW"/>
</dbReference>
<keyword evidence="7" id="KW-1003">Cell membrane</keyword>
<keyword evidence="12 15" id="KW-1133">Transmembrane helix</keyword>
<keyword evidence="11" id="KW-0135">Cellulose biosynthesis</keyword>
<evidence type="ECO:0000256" key="1">
    <source>
        <dbReference type="ARBA" id="ARBA00002057"/>
    </source>
</evidence>
<keyword evidence="13 15" id="KW-0472">Membrane</keyword>
<evidence type="ECO:0000256" key="2">
    <source>
        <dbReference type="ARBA" id="ARBA00004377"/>
    </source>
</evidence>
<evidence type="ECO:0000256" key="10">
    <source>
        <dbReference type="ARBA" id="ARBA00022692"/>
    </source>
</evidence>
<dbReference type="Gene3D" id="2.60.120.260">
    <property type="entry name" value="Galactose-binding domain-like"/>
    <property type="match status" value="2"/>
</dbReference>
<sequence length="799" mass="86338">MRGLKLTFLSVVKGSNHSDGKSNPLSIARSASILFLAMAFAAGGAKSLAQTQPTPIVRQAPITTPNPTASVAANPANSANTVSSASPANPLVPPDQYHDSFRLAEIGPPQFEMHGADRTHNFNFTLPQTHVPRTAKIHMYYAFSPALIPQLSHLKLILNGTLFATVQPAPGKLGGSDSSDQEGEFNIPPELLVHNNTLTIEFIGHYTMSCEDPGSTALWARVERNTYFDIRGDLLPMADDLKALPMPFVDPAVAQSINLPVVFLTQPSYKAIQAAGIVASYFGLVSANRAIRFPVHIGAIPPGDVIVVAENPASLPATVNLSNLAGPTVAMRTNPNDPYGKLLIVTGPTADDVVTAAQAVAENSDVLSGAQTTIQNLKLPDKQAPDAAPRWASTDQKIPLWDFSTTDELQGDGTAPLNAYFRIPPDLYYETGGQNAPLHLAYRYNSVPIGPISSMQVRLNSAFLGSTPLIPGQEASRKTETLIPVPIANLRPFSNTLSFDFAFQLLKKQNCQDTTPINMEGAILRDSYLDLRGYPHWAALPNLELFSNAGFPFTRLADLSETTVVLPLAPTGQEIETYVTLMGHFGRQTGFPGLRVTVAGPDALRNGVDTDFLIIGAGDDQPAFNSLASHLPFTLSSGQVQVHDTQGFFDRALHTAWWNLQSKPHTESGELTAGGTPDAVIEGIESPYDLAASRSIVAIHLKDSTTFEPFMSTFLAVEQASDISGSVAVLHGDQFQSFRIGAAVYHVGVLPWWTKLTLWFTQVPWLAALIVVFLAFLLAVWIRQWLRAKARARLTTMEE</sequence>
<evidence type="ECO:0000256" key="13">
    <source>
        <dbReference type="ARBA" id="ARBA00023136"/>
    </source>
</evidence>
<comment type="subcellular location">
    <subcellularLocation>
        <location evidence="2">Cell inner membrane</location>
        <topology evidence="2">Single-pass membrane protein</topology>
    </subcellularLocation>
</comment>
<keyword evidence="16" id="KW-0328">Glycosyltransferase</keyword>
<evidence type="ECO:0000256" key="5">
    <source>
        <dbReference type="ARBA" id="ARBA00011437"/>
    </source>
</evidence>
<evidence type="ECO:0000256" key="15">
    <source>
        <dbReference type="SAM" id="Phobius"/>
    </source>
</evidence>
<organism evidence="16 17">
    <name type="scientific">Candidatus Sulfuritelmatomonas gaucii</name>
    <dbReference type="NCBI Taxonomy" id="2043161"/>
    <lineage>
        <taxon>Bacteria</taxon>
        <taxon>Pseudomonadati</taxon>
        <taxon>Acidobacteriota</taxon>
        <taxon>Terriglobia</taxon>
        <taxon>Terriglobales</taxon>
        <taxon>Acidobacteriaceae</taxon>
        <taxon>Candidatus Sulfuritelmatomonas</taxon>
    </lineage>
</organism>
<dbReference type="AlphaFoldDB" id="A0A2N9L7L6"/>
<evidence type="ECO:0000256" key="4">
    <source>
        <dbReference type="ARBA" id="ARBA00010714"/>
    </source>
</evidence>
<evidence type="ECO:0000256" key="12">
    <source>
        <dbReference type="ARBA" id="ARBA00022989"/>
    </source>
</evidence>
<evidence type="ECO:0000313" key="17">
    <source>
        <dbReference type="Proteomes" id="UP000239735"/>
    </source>
</evidence>
<name>A0A2N9L7L6_9BACT</name>